<dbReference type="CDD" id="cd00657">
    <property type="entry name" value="Ferritin_like"/>
    <property type="match status" value="1"/>
</dbReference>
<organism evidence="1">
    <name type="scientific">uncultured Gemmatimonadaceae bacterium</name>
    <dbReference type="NCBI Taxonomy" id="246130"/>
    <lineage>
        <taxon>Bacteria</taxon>
        <taxon>Pseudomonadati</taxon>
        <taxon>Gemmatimonadota</taxon>
        <taxon>Gemmatimonadia</taxon>
        <taxon>Gemmatimonadales</taxon>
        <taxon>Gemmatimonadaceae</taxon>
        <taxon>environmental samples</taxon>
    </lineage>
</organism>
<gene>
    <name evidence="1" type="ORF">AVDCRST_MAG11-1581</name>
</gene>
<evidence type="ECO:0000313" key="1">
    <source>
        <dbReference type="EMBL" id="CAA9312401.1"/>
    </source>
</evidence>
<dbReference type="AlphaFoldDB" id="A0A6J4KQC7"/>
<evidence type="ECO:0008006" key="2">
    <source>
        <dbReference type="Google" id="ProtNLM"/>
    </source>
</evidence>
<reference evidence="1" key="1">
    <citation type="submission" date="2020-02" db="EMBL/GenBank/DDBJ databases">
        <authorList>
            <person name="Meier V. D."/>
        </authorList>
    </citation>
    <scope>NUCLEOTIDE SEQUENCE</scope>
    <source>
        <strain evidence="1">AVDCRST_MAG11</strain>
    </source>
</reference>
<dbReference type="Pfam" id="PF13668">
    <property type="entry name" value="Ferritin_2"/>
    <property type="match status" value="1"/>
</dbReference>
<dbReference type="InterPro" id="IPR009078">
    <property type="entry name" value="Ferritin-like_SF"/>
</dbReference>
<dbReference type="SUPFAM" id="SSF47240">
    <property type="entry name" value="Ferritin-like"/>
    <property type="match status" value="1"/>
</dbReference>
<dbReference type="EMBL" id="CADCTU010000353">
    <property type="protein sequence ID" value="CAA9312401.1"/>
    <property type="molecule type" value="Genomic_DNA"/>
</dbReference>
<proteinExistence type="predicted"/>
<name>A0A6J4KQC7_9BACT</name>
<sequence length="264" mass="26996">MTDKNTVVVSSPEELGSVATRRSFLRMLGVGGSIVLLPSVFAACGDDDAGPYGLPPTGGTTGAGGAVVLNLNNDAGILNYAFALEQLEAAFYTAVTTASNFATLFTDANEREVLTDVTADEVTHREFLRAAIPANGGTLIGNLAVNFTTVLASRATILATARSFEDLGVAAYNGAGKYLTSGNLLTLAGKIVSVEARHAAAIRDVLDTTGVQFANVSDITDLGANNTTGLDGALEPSAVLTRVRATNTVTTNITIGTSPVAPTA</sequence>
<accession>A0A6J4KQC7</accession>
<protein>
    <recommendedName>
        <fullName evidence="2">Dessication-associated protein</fullName>
    </recommendedName>
</protein>